<gene>
    <name evidence="1" type="ORF">MUY27_08595</name>
</gene>
<sequence>MKALTDFKATLTGPTPDASWAAPLRSLWYDAKGDWHRAHALVDQLQDADAAWVHAYLHRKEGDSWNAGYWYRKAGKPHATATLDEEWEQLVINFLGR</sequence>
<dbReference type="Proteomes" id="UP001139450">
    <property type="component" value="Unassembled WGS sequence"/>
</dbReference>
<reference evidence="1" key="1">
    <citation type="submission" date="2022-04" db="EMBL/GenBank/DDBJ databases">
        <title>Mucilaginibacter sp. RS28 isolated from freshwater.</title>
        <authorList>
            <person name="Ko S.-R."/>
        </authorList>
    </citation>
    <scope>NUCLEOTIDE SEQUENCE</scope>
    <source>
        <strain evidence="1">RS28</strain>
    </source>
</reference>
<evidence type="ECO:0000313" key="1">
    <source>
        <dbReference type="EMBL" id="MCJ8209766.1"/>
    </source>
</evidence>
<proteinExistence type="predicted"/>
<comment type="caution">
    <text evidence="1">The sequence shown here is derived from an EMBL/GenBank/DDBJ whole genome shotgun (WGS) entry which is preliminary data.</text>
</comment>
<dbReference type="AlphaFoldDB" id="A0A9X1X349"/>
<evidence type="ECO:0000313" key="2">
    <source>
        <dbReference type="Proteomes" id="UP001139450"/>
    </source>
</evidence>
<accession>A0A9X1X349</accession>
<dbReference type="RefSeq" id="WP_245129598.1">
    <property type="nucleotide sequence ID" value="NZ_JALJEJ010000003.1"/>
</dbReference>
<dbReference type="EMBL" id="JALJEJ010000003">
    <property type="protein sequence ID" value="MCJ8209766.1"/>
    <property type="molecule type" value="Genomic_DNA"/>
</dbReference>
<name>A0A9X1X349_9SPHI</name>
<organism evidence="1 2">
    <name type="scientific">Mucilaginibacter straminoryzae</name>
    <dbReference type="NCBI Taxonomy" id="2932774"/>
    <lineage>
        <taxon>Bacteria</taxon>
        <taxon>Pseudomonadati</taxon>
        <taxon>Bacteroidota</taxon>
        <taxon>Sphingobacteriia</taxon>
        <taxon>Sphingobacteriales</taxon>
        <taxon>Sphingobacteriaceae</taxon>
        <taxon>Mucilaginibacter</taxon>
    </lineage>
</organism>
<protein>
    <submittedName>
        <fullName evidence="1">Uncharacterized protein</fullName>
    </submittedName>
</protein>
<keyword evidence="2" id="KW-1185">Reference proteome</keyword>